<feature type="region of interest" description="Disordered" evidence="1">
    <location>
        <begin position="289"/>
        <end position="308"/>
    </location>
</feature>
<dbReference type="InParanoid" id="A0A0Q9WS84"/>
<protein>
    <submittedName>
        <fullName evidence="2">Uncharacterized protein</fullName>
    </submittedName>
</protein>
<dbReference type="OrthoDB" id="7855565at2759"/>
<dbReference type="KEGG" id="dwi:26529677"/>
<dbReference type="EMBL" id="CH963920">
    <property type="protein sequence ID" value="KRF98825.1"/>
    <property type="molecule type" value="Genomic_DNA"/>
</dbReference>
<feature type="compositionally biased region" description="Polar residues" evidence="1">
    <location>
        <begin position="90"/>
        <end position="105"/>
    </location>
</feature>
<gene>
    <name evidence="2" type="primary">Dwil\GK27675</name>
    <name evidence="2" type="ORF">Dwil_GK27675</name>
</gene>
<reference evidence="2 3" key="1">
    <citation type="journal article" date="2007" name="Nature">
        <title>Evolution of genes and genomes on the Drosophila phylogeny.</title>
        <authorList>
            <consortium name="Drosophila 12 Genomes Consortium"/>
            <person name="Clark A.G."/>
            <person name="Eisen M.B."/>
            <person name="Smith D.R."/>
            <person name="Bergman C.M."/>
            <person name="Oliver B."/>
            <person name="Markow T.A."/>
            <person name="Kaufman T.C."/>
            <person name="Kellis M."/>
            <person name="Gelbart W."/>
            <person name="Iyer V.N."/>
            <person name="Pollard D.A."/>
            <person name="Sackton T.B."/>
            <person name="Larracuente A.M."/>
            <person name="Singh N.D."/>
            <person name="Abad J.P."/>
            <person name="Abt D.N."/>
            <person name="Adryan B."/>
            <person name="Aguade M."/>
            <person name="Akashi H."/>
            <person name="Anderson W.W."/>
            <person name="Aquadro C.F."/>
            <person name="Ardell D.H."/>
            <person name="Arguello R."/>
            <person name="Artieri C.G."/>
            <person name="Barbash D.A."/>
            <person name="Barker D."/>
            <person name="Barsanti P."/>
            <person name="Batterham P."/>
            <person name="Batzoglou S."/>
            <person name="Begun D."/>
            <person name="Bhutkar A."/>
            <person name="Blanco E."/>
            <person name="Bosak S.A."/>
            <person name="Bradley R.K."/>
            <person name="Brand A.D."/>
            <person name="Brent M.R."/>
            <person name="Brooks A.N."/>
            <person name="Brown R.H."/>
            <person name="Butlin R.K."/>
            <person name="Caggese C."/>
            <person name="Calvi B.R."/>
            <person name="Bernardo de Carvalho A."/>
            <person name="Caspi A."/>
            <person name="Castrezana S."/>
            <person name="Celniker S.E."/>
            <person name="Chang J.L."/>
            <person name="Chapple C."/>
            <person name="Chatterji S."/>
            <person name="Chinwalla A."/>
            <person name="Civetta A."/>
            <person name="Clifton S.W."/>
            <person name="Comeron J.M."/>
            <person name="Costello J.C."/>
            <person name="Coyne J.A."/>
            <person name="Daub J."/>
            <person name="David R.G."/>
            <person name="Delcher A.L."/>
            <person name="Delehaunty K."/>
            <person name="Do C.B."/>
            <person name="Ebling H."/>
            <person name="Edwards K."/>
            <person name="Eickbush T."/>
            <person name="Evans J.D."/>
            <person name="Filipski A."/>
            <person name="Findeiss S."/>
            <person name="Freyhult E."/>
            <person name="Fulton L."/>
            <person name="Fulton R."/>
            <person name="Garcia A.C."/>
            <person name="Gardiner A."/>
            <person name="Garfield D.A."/>
            <person name="Garvin B.E."/>
            <person name="Gibson G."/>
            <person name="Gilbert D."/>
            <person name="Gnerre S."/>
            <person name="Godfrey J."/>
            <person name="Good R."/>
            <person name="Gotea V."/>
            <person name="Gravely B."/>
            <person name="Greenberg A.J."/>
            <person name="Griffiths-Jones S."/>
            <person name="Gross S."/>
            <person name="Guigo R."/>
            <person name="Gustafson E.A."/>
            <person name="Haerty W."/>
            <person name="Hahn M.W."/>
            <person name="Halligan D.L."/>
            <person name="Halpern A.L."/>
            <person name="Halter G.M."/>
            <person name="Han M.V."/>
            <person name="Heger A."/>
            <person name="Hillier L."/>
            <person name="Hinrichs A.S."/>
            <person name="Holmes I."/>
            <person name="Hoskins R.A."/>
            <person name="Hubisz M.J."/>
            <person name="Hultmark D."/>
            <person name="Huntley M.A."/>
            <person name="Jaffe D.B."/>
            <person name="Jagadeeshan S."/>
            <person name="Jeck W.R."/>
            <person name="Johnson J."/>
            <person name="Jones C.D."/>
            <person name="Jordan W.C."/>
            <person name="Karpen G.H."/>
            <person name="Kataoka E."/>
            <person name="Keightley P.D."/>
            <person name="Kheradpour P."/>
            <person name="Kirkness E.F."/>
            <person name="Koerich L.B."/>
            <person name="Kristiansen K."/>
            <person name="Kudrna D."/>
            <person name="Kulathinal R.J."/>
            <person name="Kumar S."/>
            <person name="Kwok R."/>
            <person name="Lander E."/>
            <person name="Langley C.H."/>
            <person name="Lapoint R."/>
            <person name="Lazzaro B.P."/>
            <person name="Lee S.J."/>
            <person name="Levesque L."/>
            <person name="Li R."/>
            <person name="Lin C.F."/>
            <person name="Lin M.F."/>
            <person name="Lindblad-Toh K."/>
            <person name="Llopart A."/>
            <person name="Long M."/>
            <person name="Low L."/>
            <person name="Lozovsky E."/>
            <person name="Lu J."/>
            <person name="Luo M."/>
            <person name="Machado C.A."/>
            <person name="Makalowski W."/>
            <person name="Marzo M."/>
            <person name="Matsuda M."/>
            <person name="Matzkin L."/>
            <person name="McAllister B."/>
            <person name="McBride C.S."/>
            <person name="McKernan B."/>
            <person name="McKernan K."/>
            <person name="Mendez-Lago M."/>
            <person name="Minx P."/>
            <person name="Mollenhauer M.U."/>
            <person name="Montooth K."/>
            <person name="Mount S.M."/>
            <person name="Mu X."/>
            <person name="Myers E."/>
            <person name="Negre B."/>
            <person name="Newfeld S."/>
            <person name="Nielsen R."/>
            <person name="Noor M.A."/>
            <person name="O'Grady P."/>
            <person name="Pachter L."/>
            <person name="Papaceit M."/>
            <person name="Parisi M.J."/>
            <person name="Parisi M."/>
            <person name="Parts L."/>
            <person name="Pedersen J.S."/>
            <person name="Pesole G."/>
            <person name="Phillippy A.M."/>
            <person name="Ponting C.P."/>
            <person name="Pop M."/>
            <person name="Porcelli D."/>
            <person name="Powell J.R."/>
            <person name="Prohaska S."/>
            <person name="Pruitt K."/>
            <person name="Puig M."/>
            <person name="Quesneville H."/>
            <person name="Ram K.R."/>
            <person name="Rand D."/>
            <person name="Rasmussen M.D."/>
            <person name="Reed L.K."/>
            <person name="Reenan R."/>
            <person name="Reily A."/>
            <person name="Remington K.A."/>
            <person name="Rieger T.T."/>
            <person name="Ritchie M.G."/>
            <person name="Robin C."/>
            <person name="Rogers Y.H."/>
            <person name="Rohde C."/>
            <person name="Rozas J."/>
            <person name="Rubenfield M.J."/>
            <person name="Ruiz A."/>
            <person name="Russo S."/>
            <person name="Salzberg S.L."/>
            <person name="Sanchez-Gracia A."/>
            <person name="Saranga D.J."/>
            <person name="Sato H."/>
            <person name="Schaeffer S.W."/>
            <person name="Schatz M.C."/>
            <person name="Schlenke T."/>
            <person name="Schwartz R."/>
            <person name="Segarra C."/>
            <person name="Singh R.S."/>
            <person name="Sirot L."/>
            <person name="Sirota M."/>
            <person name="Sisneros N.B."/>
            <person name="Smith C.D."/>
            <person name="Smith T.F."/>
            <person name="Spieth J."/>
            <person name="Stage D.E."/>
            <person name="Stark A."/>
            <person name="Stephan W."/>
            <person name="Strausberg R.L."/>
            <person name="Strempel S."/>
            <person name="Sturgill D."/>
            <person name="Sutton G."/>
            <person name="Sutton G.G."/>
            <person name="Tao W."/>
            <person name="Teichmann S."/>
            <person name="Tobari Y.N."/>
            <person name="Tomimura Y."/>
            <person name="Tsolas J.M."/>
            <person name="Valente V.L."/>
            <person name="Venter E."/>
            <person name="Venter J.C."/>
            <person name="Vicario S."/>
            <person name="Vieira F.G."/>
            <person name="Vilella A.J."/>
            <person name="Villasante A."/>
            <person name="Walenz B."/>
            <person name="Wang J."/>
            <person name="Wasserman M."/>
            <person name="Watts T."/>
            <person name="Wilson D."/>
            <person name="Wilson R.K."/>
            <person name="Wing R.A."/>
            <person name="Wolfner M.F."/>
            <person name="Wong A."/>
            <person name="Wong G.K."/>
            <person name="Wu C.I."/>
            <person name="Wu G."/>
            <person name="Yamamoto D."/>
            <person name="Yang H.P."/>
            <person name="Yang S.P."/>
            <person name="Yorke J.A."/>
            <person name="Yoshida K."/>
            <person name="Zdobnov E."/>
            <person name="Zhang P."/>
            <person name="Zhang Y."/>
            <person name="Zimin A.V."/>
            <person name="Baldwin J."/>
            <person name="Abdouelleil A."/>
            <person name="Abdulkadir J."/>
            <person name="Abebe A."/>
            <person name="Abera B."/>
            <person name="Abreu J."/>
            <person name="Acer S.C."/>
            <person name="Aftuck L."/>
            <person name="Alexander A."/>
            <person name="An P."/>
            <person name="Anderson E."/>
            <person name="Anderson S."/>
            <person name="Arachi H."/>
            <person name="Azer M."/>
            <person name="Bachantsang P."/>
            <person name="Barry A."/>
            <person name="Bayul T."/>
            <person name="Berlin A."/>
            <person name="Bessette D."/>
            <person name="Bloom T."/>
            <person name="Blye J."/>
            <person name="Boguslavskiy L."/>
            <person name="Bonnet C."/>
            <person name="Boukhgalter B."/>
            <person name="Bourzgui I."/>
            <person name="Brown A."/>
            <person name="Cahill P."/>
            <person name="Channer S."/>
            <person name="Cheshatsang Y."/>
            <person name="Chuda L."/>
            <person name="Citroen M."/>
            <person name="Collymore A."/>
            <person name="Cooke P."/>
            <person name="Costello M."/>
            <person name="D'Aco K."/>
            <person name="Daza R."/>
            <person name="De Haan G."/>
            <person name="DeGray S."/>
            <person name="DeMaso C."/>
            <person name="Dhargay N."/>
            <person name="Dooley K."/>
            <person name="Dooley E."/>
            <person name="Doricent M."/>
            <person name="Dorje P."/>
            <person name="Dorjee K."/>
            <person name="Dupes A."/>
            <person name="Elong R."/>
            <person name="Falk J."/>
            <person name="Farina A."/>
            <person name="Faro S."/>
            <person name="Ferguson D."/>
            <person name="Fisher S."/>
            <person name="Foley C.D."/>
            <person name="Franke A."/>
            <person name="Friedrich D."/>
            <person name="Gadbois L."/>
            <person name="Gearin G."/>
            <person name="Gearin C.R."/>
            <person name="Giannoukos G."/>
            <person name="Goode T."/>
            <person name="Graham J."/>
            <person name="Grandbois E."/>
            <person name="Grewal S."/>
            <person name="Gyaltsen K."/>
            <person name="Hafez N."/>
            <person name="Hagos B."/>
            <person name="Hall J."/>
            <person name="Henson C."/>
            <person name="Hollinger A."/>
            <person name="Honan T."/>
            <person name="Huard M.D."/>
            <person name="Hughes L."/>
            <person name="Hurhula B."/>
            <person name="Husby M.E."/>
            <person name="Kamat A."/>
            <person name="Kanga B."/>
            <person name="Kashin S."/>
            <person name="Khazanovich D."/>
            <person name="Kisner P."/>
            <person name="Lance K."/>
            <person name="Lara M."/>
            <person name="Lee W."/>
            <person name="Lennon N."/>
            <person name="Letendre F."/>
            <person name="LeVine R."/>
            <person name="Lipovsky A."/>
            <person name="Liu X."/>
            <person name="Liu J."/>
            <person name="Liu S."/>
            <person name="Lokyitsang T."/>
            <person name="Lokyitsang Y."/>
            <person name="Lubonja R."/>
            <person name="Lui A."/>
            <person name="MacDonald P."/>
            <person name="Magnisalis V."/>
            <person name="Maru K."/>
            <person name="Matthews C."/>
            <person name="McCusker W."/>
            <person name="McDonough S."/>
            <person name="Mehta T."/>
            <person name="Meldrim J."/>
            <person name="Meneus L."/>
            <person name="Mihai O."/>
            <person name="Mihalev A."/>
            <person name="Mihova T."/>
            <person name="Mittelman R."/>
            <person name="Mlenga V."/>
            <person name="Montmayeur A."/>
            <person name="Mulrain L."/>
            <person name="Navidi A."/>
            <person name="Naylor J."/>
            <person name="Negash T."/>
            <person name="Nguyen T."/>
            <person name="Nguyen N."/>
            <person name="Nicol R."/>
            <person name="Norbu C."/>
            <person name="Norbu N."/>
            <person name="Novod N."/>
            <person name="O'Neill B."/>
            <person name="Osman S."/>
            <person name="Markiewicz E."/>
            <person name="Oyono O.L."/>
            <person name="Patti C."/>
            <person name="Phunkhang P."/>
            <person name="Pierre F."/>
            <person name="Priest M."/>
            <person name="Raghuraman S."/>
            <person name="Rege F."/>
            <person name="Reyes R."/>
            <person name="Rise C."/>
            <person name="Rogov P."/>
            <person name="Ross K."/>
            <person name="Ryan E."/>
            <person name="Settipalli S."/>
            <person name="Shea T."/>
            <person name="Sherpa N."/>
            <person name="Shi L."/>
            <person name="Shih D."/>
            <person name="Sparrow T."/>
            <person name="Spaulding J."/>
            <person name="Stalker J."/>
            <person name="Stange-Thomann N."/>
            <person name="Stavropoulos S."/>
            <person name="Stone C."/>
            <person name="Strader C."/>
            <person name="Tesfaye S."/>
            <person name="Thomson T."/>
            <person name="Thoulutsang Y."/>
            <person name="Thoulutsang D."/>
            <person name="Topham K."/>
            <person name="Topping I."/>
            <person name="Tsamla T."/>
            <person name="Vassiliev H."/>
            <person name="Vo A."/>
            <person name="Wangchuk T."/>
            <person name="Wangdi T."/>
            <person name="Weiand M."/>
            <person name="Wilkinson J."/>
            <person name="Wilson A."/>
            <person name="Yadav S."/>
            <person name="Young G."/>
            <person name="Yu Q."/>
            <person name="Zembek L."/>
            <person name="Zhong D."/>
            <person name="Zimmer A."/>
            <person name="Zwirko Z."/>
            <person name="Jaffe D.B."/>
            <person name="Alvarez P."/>
            <person name="Brockman W."/>
            <person name="Butler J."/>
            <person name="Chin C."/>
            <person name="Gnerre S."/>
            <person name="Grabherr M."/>
            <person name="Kleber M."/>
            <person name="Mauceli E."/>
            <person name="MacCallum I."/>
        </authorList>
    </citation>
    <scope>NUCLEOTIDE SEQUENCE [LARGE SCALE GENOMIC DNA]</scope>
    <source>
        <strain evidence="3">Tucson 14030-0811.24</strain>
    </source>
</reference>
<evidence type="ECO:0000256" key="1">
    <source>
        <dbReference type="SAM" id="MobiDB-lite"/>
    </source>
</evidence>
<evidence type="ECO:0000313" key="2">
    <source>
        <dbReference type="EMBL" id="KRF98825.1"/>
    </source>
</evidence>
<dbReference type="AlphaFoldDB" id="A0A0Q9WS84"/>
<organism evidence="2 3">
    <name type="scientific">Drosophila willistoni</name>
    <name type="common">Fruit fly</name>
    <dbReference type="NCBI Taxonomy" id="7260"/>
    <lineage>
        <taxon>Eukaryota</taxon>
        <taxon>Metazoa</taxon>
        <taxon>Ecdysozoa</taxon>
        <taxon>Arthropoda</taxon>
        <taxon>Hexapoda</taxon>
        <taxon>Insecta</taxon>
        <taxon>Pterygota</taxon>
        <taxon>Neoptera</taxon>
        <taxon>Endopterygota</taxon>
        <taxon>Diptera</taxon>
        <taxon>Brachycera</taxon>
        <taxon>Muscomorpha</taxon>
        <taxon>Ephydroidea</taxon>
        <taxon>Drosophilidae</taxon>
        <taxon>Drosophila</taxon>
        <taxon>Sophophora</taxon>
    </lineage>
</organism>
<feature type="region of interest" description="Disordered" evidence="1">
    <location>
        <begin position="90"/>
        <end position="121"/>
    </location>
</feature>
<sequence length="308" mass="35918">MTPMLDQGSIPSWYLSYQQQQIQHPYTTYNYCYGDQQPSQQQHHNQTVADGSNRMQFVPEIGGMISRPFYQSISGAIEQQPTAVIYRQQSRQGSQMNRAQMPTKASRSRAGGRERCPIHDNPQMYLKPFPLDCSTNLSRSFSANSFRDNRGSRIRDSQQDMEEYRRIAARNLRKSRKNKTIKMKNFDDNASIQSNMSSGAAVRFLKRLGMLLKLRSNKGSLFSLLGKRTKTQPKYPSSESRRIKQRFFKSLFDEVESDNLHARQKSLANKHYPTDPALISLQEREDREAEHFKKLRDKAKKEKQKYYH</sequence>
<proteinExistence type="predicted"/>
<feature type="compositionally biased region" description="Basic residues" evidence="1">
    <location>
        <begin position="293"/>
        <end position="308"/>
    </location>
</feature>
<accession>A0A0Q9WS84</accession>
<evidence type="ECO:0000313" key="3">
    <source>
        <dbReference type="Proteomes" id="UP000007798"/>
    </source>
</evidence>
<name>A0A0Q9WS84_DROWI</name>
<dbReference type="Proteomes" id="UP000007798">
    <property type="component" value="Unassembled WGS sequence"/>
</dbReference>
<keyword evidence="3" id="KW-1185">Reference proteome</keyword>